<accession>A0AAF0DNW5</accession>
<dbReference type="EC" id="2.7.1.172" evidence="1"/>
<dbReference type="AlphaFoldDB" id="A0AAF0DNW5"/>
<organism evidence="4 5">
    <name type="scientific">Emydomyces testavorans</name>
    <dbReference type="NCBI Taxonomy" id="2070801"/>
    <lineage>
        <taxon>Eukaryota</taxon>
        <taxon>Fungi</taxon>
        <taxon>Dikarya</taxon>
        <taxon>Ascomycota</taxon>
        <taxon>Pezizomycotina</taxon>
        <taxon>Eurotiomycetes</taxon>
        <taxon>Eurotiomycetidae</taxon>
        <taxon>Onygenales</taxon>
        <taxon>Nannizziopsiaceae</taxon>
        <taxon>Emydomyces</taxon>
    </lineage>
</organism>
<dbReference type="PANTHER" id="PTHR12149">
    <property type="entry name" value="FRUCTOSAMINE 3 KINASE-RELATED PROTEIN"/>
    <property type="match status" value="1"/>
</dbReference>
<dbReference type="InterPro" id="IPR011009">
    <property type="entry name" value="Kinase-like_dom_sf"/>
</dbReference>
<dbReference type="GO" id="GO:0016301">
    <property type="term" value="F:kinase activity"/>
    <property type="evidence" value="ECO:0007669"/>
    <property type="project" value="UniProtKB-KW"/>
</dbReference>
<keyword evidence="4" id="KW-0808">Transferase</keyword>
<evidence type="ECO:0000313" key="5">
    <source>
        <dbReference type="Proteomes" id="UP001219355"/>
    </source>
</evidence>
<evidence type="ECO:0000313" key="4">
    <source>
        <dbReference type="EMBL" id="WEW61773.1"/>
    </source>
</evidence>
<dbReference type="FunFam" id="3.90.1200.10:FF:000018">
    <property type="entry name" value="Fructosamine-3-kinase, putative"/>
    <property type="match status" value="1"/>
</dbReference>
<dbReference type="GO" id="GO:0102193">
    <property type="term" value="F:protein-ribulosamine 3-kinase activity"/>
    <property type="evidence" value="ECO:0007669"/>
    <property type="project" value="UniProtKB-EC"/>
</dbReference>
<dbReference type="PANTHER" id="PTHR12149:SF8">
    <property type="entry name" value="PROTEIN-RIBULOSAMINE 3-KINASE"/>
    <property type="match status" value="1"/>
</dbReference>
<comment type="catalytic activity">
    <reaction evidence="2">
        <text>N(6)-D-ribulosyl-L-lysyl-[protein] + ATP = N(6)-(3-O-phospho-D-ribulosyl)-L-lysyl-[protein] + ADP + H(+)</text>
        <dbReference type="Rhea" id="RHEA:48432"/>
        <dbReference type="Rhea" id="RHEA-COMP:12103"/>
        <dbReference type="Rhea" id="RHEA-COMP:12104"/>
        <dbReference type="ChEBI" id="CHEBI:15378"/>
        <dbReference type="ChEBI" id="CHEBI:30616"/>
        <dbReference type="ChEBI" id="CHEBI:90418"/>
        <dbReference type="ChEBI" id="CHEBI:90420"/>
        <dbReference type="ChEBI" id="CHEBI:456216"/>
        <dbReference type="EC" id="2.7.1.172"/>
    </reaction>
    <physiologicalReaction direction="left-to-right" evidence="2">
        <dbReference type="Rhea" id="RHEA:48433"/>
    </physiologicalReaction>
</comment>
<evidence type="ECO:0000256" key="1">
    <source>
        <dbReference type="ARBA" id="ARBA00011961"/>
    </source>
</evidence>
<evidence type="ECO:0000256" key="3">
    <source>
        <dbReference type="SAM" id="MobiDB-lite"/>
    </source>
</evidence>
<feature type="region of interest" description="Disordered" evidence="3">
    <location>
        <begin position="70"/>
        <end position="92"/>
    </location>
</feature>
<keyword evidence="4" id="KW-0418">Kinase</keyword>
<protein>
    <recommendedName>
        <fullName evidence="1">protein-ribulosamine 3-kinase</fullName>
        <ecNumber evidence="1">2.7.1.172</ecNumber>
    </recommendedName>
</protein>
<dbReference type="Gene3D" id="3.90.1200.10">
    <property type="match status" value="1"/>
</dbReference>
<dbReference type="EMBL" id="CP120631">
    <property type="protein sequence ID" value="WEW61773.1"/>
    <property type="molecule type" value="Genomic_DNA"/>
</dbReference>
<proteinExistence type="predicted"/>
<evidence type="ECO:0000256" key="2">
    <source>
        <dbReference type="ARBA" id="ARBA00048655"/>
    </source>
</evidence>
<name>A0AAF0DNW5_9EURO</name>
<sequence length="382" mass="41460">MPPTSHPPVPRSLLTALSLPASDPSKATLSTHGHGSHFTTTAHLRVPISDPADPAQAPALERHFFVKMSKKKRDNTLAPPPASTGGTGGAADPAMEMFRGEYASLNAIADVVPEMCPRGLAWGELEQEEGGGGGGWFLATEFLELGRGRGVRRSREAGLARRLARLHCTRAPAPPSATERGDCVVNVAEKKKNGPDGRGDDDGELQFGFPVPTFCGDVRQANEFRRSWAEFYAEQRLRSVLAESEKRNGADRALRELVEKVADTVVPRLLGDGHLGYDKHGSGEGIVPVVVHGDLWSGNTGTGRILRNKSRHDDDVDGGEGDEDVGDVVFDPSACYAHSEFELGIMHLFGGFGRDFYEEYHRLVPKTEPVEEYADRVALYEL</sequence>
<dbReference type="InterPro" id="IPR016477">
    <property type="entry name" value="Fructo-/Ketosamine-3-kinase"/>
</dbReference>
<reference evidence="4" key="1">
    <citation type="submission" date="2023-03" db="EMBL/GenBank/DDBJ databases">
        <title>Emydomyces testavorans Genome Sequence.</title>
        <authorList>
            <person name="Hoyer L."/>
        </authorList>
    </citation>
    <scope>NUCLEOTIDE SEQUENCE</scope>
    <source>
        <strain evidence="4">16-2883</strain>
    </source>
</reference>
<dbReference type="Proteomes" id="UP001219355">
    <property type="component" value="Chromosome 5"/>
</dbReference>
<dbReference type="Pfam" id="PF03881">
    <property type="entry name" value="Fructosamin_kin"/>
    <property type="match status" value="2"/>
</dbReference>
<gene>
    <name evidence="4" type="ORF">PRK78_007269</name>
</gene>
<keyword evidence="5" id="KW-1185">Reference proteome</keyword>
<dbReference type="SUPFAM" id="SSF56112">
    <property type="entry name" value="Protein kinase-like (PK-like)"/>
    <property type="match status" value="1"/>
</dbReference>